<evidence type="ECO:0000313" key="2">
    <source>
        <dbReference type="Proteomes" id="UP001412067"/>
    </source>
</evidence>
<keyword evidence="2" id="KW-1185">Reference proteome</keyword>
<dbReference type="Proteomes" id="UP001412067">
    <property type="component" value="Unassembled WGS sequence"/>
</dbReference>
<accession>A0ABR2M544</accession>
<dbReference type="EMBL" id="JBBWWR010000012">
    <property type="protein sequence ID" value="KAK8958775.1"/>
    <property type="molecule type" value="Genomic_DNA"/>
</dbReference>
<gene>
    <name evidence="1" type="ORF">KSP40_PGU021796</name>
</gene>
<evidence type="ECO:0000313" key="1">
    <source>
        <dbReference type="EMBL" id="KAK8958775.1"/>
    </source>
</evidence>
<protein>
    <submittedName>
        <fullName evidence="1">Uncharacterized protein</fullName>
    </submittedName>
</protein>
<organism evidence="1 2">
    <name type="scientific">Platanthera guangdongensis</name>
    <dbReference type="NCBI Taxonomy" id="2320717"/>
    <lineage>
        <taxon>Eukaryota</taxon>
        <taxon>Viridiplantae</taxon>
        <taxon>Streptophyta</taxon>
        <taxon>Embryophyta</taxon>
        <taxon>Tracheophyta</taxon>
        <taxon>Spermatophyta</taxon>
        <taxon>Magnoliopsida</taxon>
        <taxon>Liliopsida</taxon>
        <taxon>Asparagales</taxon>
        <taxon>Orchidaceae</taxon>
        <taxon>Orchidoideae</taxon>
        <taxon>Orchideae</taxon>
        <taxon>Orchidinae</taxon>
        <taxon>Platanthera</taxon>
    </lineage>
</organism>
<name>A0ABR2M544_9ASPA</name>
<sequence>MADESNPPNPTESYPFFTFSNPDQLGPCFGFFAPPLTLPPPPPCVEVPLFEEEAPIKSHADPIVLGDGHQRITLLKGRVSTSDVFKVSNSDLVPGKYEGGLKLWEGSIDLVKTLHSEIEDGRLIVEGKRVLEVSLFSLVILKLFRCLNFFFCRL</sequence>
<reference evidence="1 2" key="1">
    <citation type="journal article" date="2022" name="Nat. Plants">
        <title>Genomes of leafy and leafless Platanthera orchids illuminate the evolution of mycoheterotrophy.</title>
        <authorList>
            <person name="Li M.H."/>
            <person name="Liu K.W."/>
            <person name="Li Z."/>
            <person name="Lu H.C."/>
            <person name="Ye Q.L."/>
            <person name="Zhang D."/>
            <person name="Wang J.Y."/>
            <person name="Li Y.F."/>
            <person name="Zhong Z.M."/>
            <person name="Liu X."/>
            <person name="Yu X."/>
            <person name="Liu D.K."/>
            <person name="Tu X.D."/>
            <person name="Liu B."/>
            <person name="Hao Y."/>
            <person name="Liao X.Y."/>
            <person name="Jiang Y.T."/>
            <person name="Sun W.H."/>
            <person name="Chen J."/>
            <person name="Chen Y.Q."/>
            <person name="Ai Y."/>
            <person name="Zhai J.W."/>
            <person name="Wu S.S."/>
            <person name="Zhou Z."/>
            <person name="Hsiao Y.Y."/>
            <person name="Wu W.L."/>
            <person name="Chen Y.Y."/>
            <person name="Lin Y.F."/>
            <person name="Hsu J.L."/>
            <person name="Li C.Y."/>
            <person name="Wang Z.W."/>
            <person name="Zhao X."/>
            <person name="Zhong W.Y."/>
            <person name="Ma X.K."/>
            <person name="Ma L."/>
            <person name="Huang J."/>
            <person name="Chen G.Z."/>
            <person name="Huang M.Z."/>
            <person name="Huang L."/>
            <person name="Peng D.H."/>
            <person name="Luo Y.B."/>
            <person name="Zou S.Q."/>
            <person name="Chen S.P."/>
            <person name="Lan S."/>
            <person name="Tsai W.C."/>
            <person name="Van de Peer Y."/>
            <person name="Liu Z.J."/>
        </authorList>
    </citation>
    <scope>NUCLEOTIDE SEQUENCE [LARGE SCALE GENOMIC DNA]</scope>
    <source>
        <strain evidence="1">Lor288</strain>
    </source>
</reference>
<proteinExistence type="predicted"/>
<comment type="caution">
    <text evidence="1">The sequence shown here is derived from an EMBL/GenBank/DDBJ whole genome shotgun (WGS) entry which is preliminary data.</text>
</comment>